<evidence type="ECO:0000313" key="2">
    <source>
        <dbReference type="Proteomes" id="UP000018440"/>
    </source>
</evidence>
<accession>N9AJU4</accession>
<dbReference type="Proteomes" id="UP000018440">
    <property type="component" value="Unassembled WGS sequence"/>
</dbReference>
<proteinExistence type="predicted"/>
<dbReference type="HOGENOM" id="CLU_140176_20_1_6"/>
<dbReference type="AlphaFoldDB" id="N9AJU4"/>
<protein>
    <recommendedName>
        <fullName evidence="3">Transcriptional regulator</fullName>
    </recommendedName>
</protein>
<gene>
    <name evidence="1" type="ORF">F955_01814</name>
</gene>
<organism evidence="1 2">
    <name type="scientific">Acinetobacter schindleri CIP 107287</name>
    <dbReference type="NCBI Taxonomy" id="1217988"/>
    <lineage>
        <taxon>Bacteria</taxon>
        <taxon>Pseudomonadati</taxon>
        <taxon>Pseudomonadota</taxon>
        <taxon>Gammaproteobacteria</taxon>
        <taxon>Moraxellales</taxon>
        <taxon>Moraxellaceae</taxon>
        <taxon>Acinetobacter</taxon>
    </lineage>
</organism>
<reference evidence="1 2" key="1">
    <citation type="submission" date="2013-02" db="EMBL/GenBank/DDBJ databases">
        <title>The Genome Sequence of Acinetobacter schindleri CIP 107287.</title>
        <authorList>
            <consortium name="The Broad Institute Genome Sequencing Platform"/>
            <consortium name="The Broad Institute Genome Sequencing Center for Infectious Disease"/>
            <person name="Cerqueira G."/>
            <person name="Feldgarden M."/>
            <person name="Courvalin P."/>
            <person name="Perichon B."/>
            <person name="Grillot-Courvalin C."/>
            <person name="Clermont D."/>
            <person name="Rocha E."/>
            <person name="Yoon E.-J."/>
            <person name="Nemec A."/>
            <person name="Walker B."/>
            <person name="Young S.K."/>
            <person name="Zeng Q."/>
            <person name="Gargeya S."/>
            <person name="Fitzgerald M."/>
            <person name="Haas B."/>
            <person name="Abouelleil A."/>
            <person name="Alvarado L."/>
            <person name="Arachchi H.M."/>
            <person name="Berlin A.M."/>
            <person name="Chapman S.B."/>
            <person name="Dewar J."/>
            <person name="Goldberg J."/>
            <person name="Griggs A."/>
            <person name="Gujja S."/>
            <person name="Hansen M."/>
            <person name="Howarth C."/>
            <person name="Imamovic A."/>
            <person name="Larimer J."/>
            <person name="McCowan C."/>
            <person name="Murphy C."/>
            <person name="Neiman D."/>
            <person name="Pearson M."/>
            <person name="Priest M."/>
            <person name="Roberts A."/>
            <person name="Saif S."/>
            <person name="Shea T."/>
            <person name="Sisk P."/>
            <person name="Sykes S."/>
            <person name="Wortman J."/>
            <person name="Nusbaum C."/>
            <person name="Birren B."/>
        </authorList>
    </citation>
    <scope>NUCLEOTIDE SEQUENCE [LARGE SCALE GENOMIC DNA]</scope>
    <source>
        <strain evidence="1 2">CIP 107287</strain>
    </source>
</reference>
<evidence type="ECO:0000313" key="1">
    <source>
        <dbReference type="EMBL" id="ENV43935.1"/>
    </source>
</evidence>
<sequence>MNMMYTKLRLTIKDVCHMLSVERDKLNKLVKTDPSFPRPIKEGASRQAAVYFDHSELIEWWEVKKQARYS</sequence>
<comment type="caution">
    <text evidence="1">The sequence shown here is derived from an EMBL/GenBank/DDBJ whole genome shotgun (WGS) entry which is preliminary data.</text>
</comment>
<dbReference type="RefSeq" id="WP_004893346.1">
    <property type="nucleotide sequence ID" value="NZ_KB849576.1"/>
</dbReference>
<dbReference type="EMBL" id="APPQ01000026">
    <property type="protein sequence ID" value="ENV43935.1"/>
    <property type="molecule type" value="Genomic_DNA"/>
</dbReference>
<evidence type="ECO:0008006" key="3">
    <source>
        <dbReference type="Google" id="ProtNLM"/>
    </source>
</evidence>
<name>N9AJU4_9GAMM</name>